<evidence type="ECO:0008006" key="3">
    <source>
        <dbReference type="Google" id="ProtNLM"/>
    </source>
</evidence>
<dbReference type="Proteomes" id="UP001597012">
    <property type="component" value="Unassembled WGS sequence"/>
</dbReference>
<dbReference type="EMBL" id="JBHTHY010000003">
    <property type="protein sequence ID" value="MFD0796083.1"/>
    <property type="molecule type" value="Genomic_DNA"/>
</dbReference>
<protein>
    <recommendedName>
        <fullName evidence="3">TonB C-terminal domain-containing protein</fullName>
    </recommendedName>
</protein>
<dbReference type="RefSeq" id="WP_379931753.1">
    <property type="nucleotide sequence ID" value="NZ_JBHTHY010000003.1"/>
</dbReference>
<gene>
    <name evidence="1" type="ORF">ACFQZJ_01315</name>
</gene>
<sequence>MKNWVKILLFSLLGLGLMLGGVYMYTWYTYYKRYVPSTNVYMQRVGYIDPDIAVFSEGFEPCGDYIFDYYNPERARYGEGKNGLRKFILNNFNTNDYTESGYLNIRFVINCKGETGRYVLHENDLNLVPKRFNPKLKEQLLKLTLALKNWNPNVINGNKVDSYMYISYRIEDGKITEIIP</sequence>
<proteinExistence type="predicted"/>
<comment type="caution">
    <text evidence="1">The sequence shown here is derived from an EMBL/GenBank/DDBJ whole genome shotgun (WGS) entry which is preliminary data.</text>
</comment>
<reference evidence="2" key="1">
    <citation type="journal article" date="2019" name="Int. J. Syst. Evol. Microbiol.">
        <title>The Global Catalogue of Microorganisms (GCM) 10K type strain sequencing project: providing services to taxonomists for standard genome sequencing and annotation.</title>
        <authorList>
            <consortium name="The Broad Institute Genomics Platform"/>
            <consortium name="The Broad Institute Genome Sequencing Center for Infectious Disease"/>
            <person name="Wu L."/>
            <person name="Ma J."/>
        </authorList>
    </citation>
    <scope>NUCLEOTIDE SEQUENCE [LARGE SCALE GENOMIC DNA]</scope>
    <source>
        <strain evidence="2">CCUG 61948</strain>
    </source>
</reference>
<evidence type="ECO:0000313" key="2">
    <source>
        <dbReference type="Proteomes" id="UP001597012"/>
    </source>
</evidence>
<organism evidence="1 2">
    <name type="scientific">Maribacter chungangensis</name>
    <dbReference type="NCBI Taxonomy" id="1069117"/>
    <lineage>
        <taxon>Bacteria</taxon>
        <taxon>Pseudomonadati</taxon>
        <taxon>Bacteroidota</taxon>
        <taxon>Flavobacteriia</taxon>
        <taxon>Flavobacteriales</taxon>
        <taxon>Flavobacteriaceae</taxon>
        <taxon>Maribacter</taxon>
    </lineage>
</organism>
<keyword evidence="2" id="KW-1185">Reference proteome</keyword>
<accession>A0ABW3AYI9</accession>
<evidence type="ECO:0000313" key="1">
    <source>
        <dbReference type="EMBL" id="MFD0796083.1"/>
    </source>
</evidence>
<name>A0ABW3AYI9_9FLAO</name>